<name>A0A1V2HZU0_9ACTN</name>
<dbReference type="SUPFAM" id="SSF55718">
    <property type="entry name" value="SCP-like"/>
    <property type="match status" value="1"/>
</dbReference>
<proteinExistence type="predicted"/>
<comment type="caution">
    <text evidence="2">The sequence shown here is derived from an EMBL/GenBank/DDBJ whole genome shotgun (WGS) entry which is preliminary data.</text>
</comment>
<organism evidence="2 3">
    <name type="scientific">Pseudofrankia asymbiotica</name>
    <dbReference type="NCBI Taxonomy" id="1834516"/>
    <lineage>
        <taxon>Bacteria</taxon>
        <taxon>Bacillati</taxon>
        <taxon>Actinomycetota</taxon>
        <taxon>Actinomycetes</taxon>
        <taxon>Frankiales</taxon>
        <taxon>Frankiaceae</taxon>
        <taxon>Pseudofrankia</taxon>
    </lineage>
</organism>
<dbReference type="RefSeq" id="WP_076822526.1">
    <property type="nucleotide sequence ID" value="NZ_MOMC01000111.1"/>
</dbReference>
<dbReference type="InterPro" id="IPR036527">
    <property type="entry name" value="SCP2_sterol-bd_dom_sf"/>
</dbReference>
<keyword evidence="3" id="KW-1185">Reference proteome</keyword>
<dbReference type="AlphaFoldDB" id="A0A1V2HZU0"/>
<dbReference type="Proteomes" id="UP000188929">
    <property type="component" value="Unassembled WGS sequence"/>
</dbReference>
<evidence type="ECO:0000313" key="2">
    <source>
        <dbReference type="EMBL" id="ONH22325.1"/>
    </source>
</evidence>
<sequence length="112" mass="12179">MADREQCETALRGLAARLDQLAARDSRPPRAPNRTLMCRLPDLGTSYVAELRGGCLRGIAEGTHASQITFTLSSDDLIAITDGRLSVTSAWASGRLRVEASVRDLLRVRSLL</sequence>
<feature type="domain" description="SCP2" evidence="1">
    <location>
        <begin position="34"/>
        <end position="111"/>
    </location>
</feature>
<dbReference type="EMBL" id="MOMC01000111">
    <property type="protein sequence ID" value="ONH22325.1"/>
    <property type="molecule type" value="Genomic_DNA"/>
</dbReference>
<dbReference type="STRING" id="1834516.BL253_36010"/>
<evidence type="ECO:0000259" key="1">
    <source>
        <dbReference type="Pfam" id="PF02036"/>
    </source>
</evidence>
<accession>A0A1V2HZU0</accession>
<dbReference type="OrthoDB" id="3534000at2"/>
<reference evidence="3" key="1">
    <citation type="submission" date="2016-10" db="EMBL/GenBank/DDBJ databases">
        <title>Frankia sp. NRRL B-16386 Genome sequencing.</title>
        <authorList>
            <person name="Ghodhbane-Gtari F."/>
            <person name="Swanson E."/>
            <person name="Gueddou A."/>
            <person name="Hezbri K."/>
            <person name="Ktari K."/>
            <person name="Nouioui I."/>
            <person name="Morris K."/>
            <person name="Simpson S."/>
            <person name="Abebe-Akele F."/>
            <person name="Thomas K."/>
            <person name="Gtari M."/>
            <person name="Tisa L.S."/>
        </authorList>
    </citation>
    <scope>NUCLEOTIDE SEQUENCE [LARGE SCALE GENOMIC DNA]</scope>
    <source>
        <strain evidence="3">NRRL B-16386</strain>
    </source>
</reference>
<protein>
    <submittedName>
        <fullName evidence="2">Alkyl sulfatase</fullName>
    </submittedName>
</protein>
<evidence type="ECO:0000313" key="3">
    <source>
        <dbReference type="Proteomes" id="UP000188929"/>
    </source>
</evidence>
<dbReference type="Pfam" id="PF02036">
    <property type="entry name" value="SCP2"/>
    <property type="match status" value="1"/>
</dbReference>
<dbReference type="Gene3D" id="3.30.1050.10">
    <property type="entry name" value="SCP2 sterol-binding domain"/>
    <property type="match status" value="1"/>
</dbReference>
<dbReference type="InterPro" id="IPR003033">
    <property type="entry name" value="SCP2_sterol-bd_dom"/>
</dbReference>
<gene>
    <name evidence="2" type="ORF">BL253_36010</name>
</gene>